<dbReference type="PROSITE" id="PS00599">
    <property type="entry name" value="AA_TRANSFER_CLASS_2"/>
    <property type="match status" value="1"/>
</dbReference>
<dbReference type="InterPro" id="IPR015424">
    <property type="entry name" value="PyrdxlP-dep_Trfase"/>
</dbReference>
<dbReference type="InterPro" id="IPR050087">
    <property type="entry name" value="AON_synthase_class-II"/>
</dbReference>
<dbReference type="GO" id="GO:0016740">
    <property type="term" value="F:transferase activity"/>
    <property type="evidence" value="ECO:0007669"/>
    <property type="project" value="UniProtKB-KW"/>
</dbReference>
<feature type="domain" description="Aminotransferase class I/classII large" evidence="6">
    <location>
        <begin position="38"/>
        <end position="404"/>
    </location>
</feature>
<dbReference type="InterPro" id="IPR015422">
    <property type="entry name" value="PyrdxlP-dep_Trfase_small"/>
</dbReference>
<evidence type="ECO:0000256" key="3">
    <source>
        <dbReference type="ARBA" id="ARBA00022679"/>
    </source>
</evidence>
<proteinExistence type="inferred from homology"/>
<comment type="similarity">
    <text evidence="2">Belongs to the class-II pyridoxal-phosphate-dependent aminotransferase family. BioF subfamily.</text>
</comment>
<dbReference type="Gene3D" id="3.90.1150.10">
    <property type="entry name" value="Aspartate Aminotransferase, domain 1"/>
    <property type="match status" value="1"/>
</dbReference>
<dbReference type="GO" id="GO:0009102">
    <property type="term" value="P:biotin biosynthetic process"/>
    <property type="evidence" value="ECO:0007669"/>
    <property type="project" value="TreeGrafter"/>
</dbReference>
<dbReference type="InterPro" id="IPR004839">
    <property type="entry name" value="Aminotransferase_I/II_large"/>
</dbReference>
<gene>
    <name evidence="7" type="ORF">EJ06DRAFT_525630</name>
</gene>
<dbReference type="SUPFAM" id="SSF53383">
    <property type="entry name" value="PLP-dependent transferases"/>
    <property type="match status" value="1"/>
</dbReference>
<comment type="cofactor">
    <cofactor evidence="1 5">
        <name>pyridoxal 5'-phosphate</name>
        <dbReference type="ChEBI" id="CHEBI:597326"/>
    </cofactor>
</comment>
<reference evidence="7" key="1">
    <citation type="journal article" date="2020" name="Stud. Mycol.">
        <title>101 Dothideomycetes genomes: a test case for predicting lifestyles and emergence of pathogens.</title>
        <authorList>
            <person name="Haridas S."/>
            <person name="Albert R."/>
            <person name="Binder M."/>
            <person name="Bloem J."/>
            <person name="Labutti K."/>
            <person name="Salamov A."/>
            <person name="Andreopoulos B."/>
            <person name="Baker S."/>
            <person name="Barry K."/>
            <person name="Bills G."/>
            <person name="Bluhm B."/>
            <person name="Cannon C."/>
            <person name="Castanera R."/>
            <person name="Culley D."/>
            <person name="Daum C."/>
            <person name="Ezra D."/>
            <person name="Gonzalez J."/>
            <person name="Henrissat B."/>
            <person name="Kuo A."/>
            <person name="Liang C."/>
            <person name="Lipzen A."/>
            <person name="Lutzoni F."/>
            <person name="Magnuson J."/>
            <person name="Mondo S."/>
            <person name="Nolan M."/>
            <person name="Ohm R."/>
            <person name="Pangilinan J."/>
            <person name="Park H.-J."/>
            <person name="Ramirez L."/>
            <person name="Alfaro M."/>
            <person name="Sun H."/>
            <person name="Tritt A."/>
            <person name="Yoshinaga Y."/>
            <person name="Zwiers L.-H."/>
            <person name="Turgeon B."/>
            <person name="Goodwin S."/>
            <person name="Spatafora J."/>
            <person name="Crous P."/>
            <person name="Grigoriev I."/>
        </authorList>
    </citation>
    <scope>NUCLEOTIDE SEQUENCE</scope>
    <source>
        <strain evidence="7">CBS 262.69</strain>
    </source>
</reference>
<evidence type="ECO:0000259" key="6">
    <source>
        <dbReference type="Pfam" id="PF00155"/>
    </source>
</evidence>
<evidence type="ECO:0000256" key="4">
    <source>
        <dbReference type="ARBA" id="ARBA00022898"/>
    </source>
</evidence>
<evidence type="ECO:0000313" key="7">
    <source>
        <dbReference type="EMBL" id="KAF2405072.1"/>
    </source>
</evidence>
<dbReference type="PANTHER" id="PTHR13693:SF77">
    <property type="entry name" value="8-AMINO-7-OXONONANOATE SYNTHASE"/>
    <property type="match status" value="1"/>
</dbReference>
<dbReference type="Pfam" id="PF00155">
    <property type="entry name" value="Aminotran_1_2"/>
    <property type="match status" value="1"/>
</dbReference>
<dbReference type="Proteomes" id="UP000799640">
    <property type="component" value="Unassembled WGS sequence"/>
</dbReference>
<dbReference type="Gene3D" id="3.40.640.10">
    <property type="entry name" value="Type I PLP-dependent aspartate aminotransferase-like (Major domain)"/>
    <property type="match status" value="1"/>
</dbReference>
<dbReference type="InterPro" id="IPR001917">
    <property type="entry name" value="Aminotrans_II_pyridoxalP_BS"/>
</dbReference>
<keyword evidence="3 7" id="KW-0808">Transferase</keyword>
<dbReference type="OrthoDB" id="2382073at2759"/>
<keyword evidence="8" id="KW-1185">Reference proteome</keyword>
<dbReference type="GO" id="GO:0030170">
    <property type="term" value="F:pyridoxal phosphate binding"/>
    <property type="evidence" value="ECO:0007669"/>
    <property type="project" value="InterPro"/>
</dbReference>
<evidence type="ECO:0000256" key="2">
    <source>
        <dbReference type="ARBA" id="ARBA00010008"/>
    </source>
</evidence>
<dbReference type="EMBL" id="ML996687">
    <property type="protein sequence ID" value="KAF2405072.1"/>
    <property type="molecule type" value="Genomic_DNA"/>
</dbReference>
<keyword evidence="4 5" id="KW-0663">Pyridoxal phosphate</keyword>
<evidence type="ECO:0000256" key="5">
    <source>
        <dbReference type="RuleBase" id="RU003693"/>
    </source>
</evidence>
<protein>
    <submittedName>
        <fullName evidence="7">PLP-dependent transferase</fullName>
    </submittedName>
</protein>
<sequence length="421" mass="44983">MEDFKPAPGLETALHARLQKRLKNSTLRRLTTAPTGSIDFSSNDFLSLSTSPLLRETFLSELAAHPTFPLGSGGSRLLDGNSPYALALESTIATFHRAPAALLFNSGFDANAGVFACVPQPGDVIVHDALIHASVHDGMRLSRASKTLPFAHNDVDDLERILTSLLASHPGLASGQTNGFIALESVYSMDGDIAPLAAITTLTSTLFPHRNAHIILDEAHGTGVLGPQGRGLVCALGLENRIFARLHTFGKALAAGGAAVLCSPLVREYLVNYARPLIYTTFMPFPSLAGVRAAYGLLESGATKPLVKHLTALTAYMHALLLGLLGRYKQYPNLARTLSVAADPPPSPIFSLQTEHPRSLAAWCQEGGFVVRAVVPPTVPTRRVRVCLHAGNSREEVEALVASIEEWVKGRLEGESGRAKL</sequence>
<evidence type="ECO:0000256" key="1">
    <source>
        <dbReference type="ARBA" id="ARBA00001933"/>
    </source>
</evidence>
<organism evidence="7 8">
    <name type="scientific">Trichodelitschia bisporula</name>
    <dbReference type="NCBI Taxonomy" id="703511"/>
    <lineage>
        <taxon>Eukaryota</taxon>
        <taxon>Fungi</taxon>
        <taxon>Dikarya</taxon>
        <taxon>Ascomycota</taxon>
        <taxon>Pezizomycotina</taxon>
        <taxon>Dothideomycetes</taxon>
        <taxon>Dothideomycetes incertae sedis</taxon>
        <taxon>Phaeotrichales</taxon>
        <taxon>Phaeotrichaceae</taxon>
        <taxon>Trichodelitschia</taxon>
    </lineage>
</organism>
<dbReference type="AlphaFoldDB" id="A0A6G1I9X0"/>
<dbReference type="PANTHER" id="PTHR13693">
    <property type="entry name" value="CLASS II AMINOTRANSFERASE/8-AMINO-7-OXONONANOATE SYNTHASE"/>
    <property type="match status" value="1"/>
</dbReference>
<evidence type="ECO:0000313" key="8">
    <source>
        <dbReference type="Proteomes" id="UP000799640"/>
    </source>
</evidence>
<dbReference type="InterPro" id="IPR015421">
    <property type="entry name" value="PyrdxlP-dep_Trfase_major"/>
</dbReference>
<name>A0A6G1I9X0_9PEZI</name>
<accession>A0A6G1I9X0</accession>